<keyword evidence="9" id="KW-1003">Cell membrane</keyword>
<evidence type="ECO:0000256" key="3">
    <source>
        <dbReference type="ARBA" id="ARBA00022448"/>
    </source>
</evidence>
<feature type="domain" description="CBS" evidence="11">
    <location>
        <begin position="197"/>
        <end position="253"/>
    </location>
</feature>
<organism evidence="12 13">
    <name type="scientific">Stratiformator vulcanicus</name>
    <dbReference type="NCBI Taxonomy" id="2527980"/>
    <lineage>
        <taxon>Bacteria</taxon>
        <taxon>Pseudomonadati</taxon>
        <taxon>Planctomycetota</taxon>
        <taxon>Planctomycetia</taxon>
        <taxon>Planctomycetales</taxon>
        <taxon>Planctomycetaceae</taxon>
        <taxon>Stratiformator</taxon>
    </lineage>
</organism>
<evidence type="ECO:0000256" key="9">
    <source>
        <dbReference type="RuleBase" id="RU362011"/>
    </source>
</evidence>
<dbReference type="PANTHER" id="PTHR41394:SF5">
    <property type="entry name" value="SLC41A_MGTE INTEGRAL MEMBRANE DOMAIN-CONTAINING PROTEIN"/>
    <property type="match status" value="1"/>
</dbReference>
<dbReference type="Pfam" id="PF01769">
    <property type="entry name" value="MgtE"/>
    <property type="match status" value="1"/>
</dbReference>
<dbReference type="Gene3D" id="1.10.357.20">
    <property type="entry name" value="SLC41 divalent cation transporters, integral membrane domain"/>
    <property type="match status" value="1"/>
</dbReference>
<dbReference type="Gene3D" id="3.10.580.10">
    <property type="entry name" value="CBS-domain"/>
    <property type="match status" value="1"/>
</dbReference>
<sequence>MSYDHSDVPLDPSTEEPAAVVAEPLPEDARLEFSRLPEDQQAEVLGGLDIDDAAEFVERLPWEQTVDVVAGLPPEFAADLLEALPSDTRADVINELEKDDAEAILEEMDPEEAESARELAQYSDDVAGGLMITELVRYDESSTVQDVIDDMRENADRYRDYDVQYAFIVDADERLTGVLRLRDLLLSRRAKPVLDLMIRNPLAVRDDMTLEELETFFDEHNFIGVPAVDGAGRMLGVVRASAVEERLGERKDLAYLNTQGLIKEEVRSMPLFRRSSRRLAWLSVNIFLNIIAASVIALYQDTLASVIALAVFLPIISDMSGCSGNQAVAVSGRELALGLVRPAELMWVWGKELAVGLINGSALGLLIGIVAYLWKGNVFLGLVVGSALFLNTVVAVSIGGLVPLILKRFDVDPAVASGPILTTVTDMCGFFFVLGLATLLLSKLV</sequence>
<dbReference type="InterPro" id="IPR006667">
    <property type="entry name" value="SLC41_membr_dom"/>
</dbReference>
<dbReference type="Pfam" id="PF03448">
    <property type="entry name" value="MgtE_N"/>
    <property type="match status" value="1"/>
</dbReference>
<dbReference type="KEGG" id="svp:Pan189_32070"/>
<keyword evidence="8" id="KW-0129">CBS domain</keyword>
<comment type="similarity">
    <text evidence="2 9">Belongs to the SLC41A transporter family.</text>
</comment>
<evidence type="ECO:0000256" key="8">
    <source>
        <dbReference type="PROSITE-ProRule" id="PRU00703"/>
    </source>
</evidence>
<dbReference type="Pfam" id="PF00571">
    <property type="entry name" value="CBS"/>
    <property type="match status" value="2"/>
</dbReference>
<evidence type="ECO:0000256" key="6">
    <source>
        <dbReference type="ARBA" id="ARBA00022989"/>
    </source>
</evidence>
<dbReference type="GO" id="GO:0005886">
    <property type="term" value="C:plasma membrane"/>
    <property type="evidence" value="ECO:0007669"/>
    <property type="project" value="UniProtKB-SubCell"/>
</dbReference>
<dbReference type="SUPFAM" id="SSF158791">
    <property type="entry name" value="MgtE N-terminal domain-like"/>
    <property type="match status" value="1"/>
</dbReference>
<dbReference type="PROSITE" id="PS51371">
    <property type="entry name" value="CBS"/>
    <property type="match status" value="2"/>
</dbReference>
<dbReference type="OrthoDB" id="9790355at2"/>
<dbReference type="InterPro" id="IPR046342">
    <property type="entry name" value="CBS_dom_sf"/>
</dbReference>
<keyword evidence="4 9" id="KW-0812">Transmembrane</keyword>
<keyword evidence="13" id="KW-1185">Reference proteome</keyword>
<dbReference type="AlphaFoldDB" id="A0A517R4K0"/>
<dbReference type="RefSeq" id="WP_145364883.1">
    <property type="nucleotide sequence ID" value="NZ_CP036268.1"/>
</dbReference>
<evidence type="ECO:0000313" key="12">
    <source>
        <dbReference type="EMBL" id="QDT38808.1"/>
    </source>
</evidence>
<feature type="region of interest" description="Disordered" evidence="10">
    <location>
        <begin position="1"/>
        <end position="20"/>
    </location>
</feature>
<keyword evidence="3 9" id="KW-0813">Transport</keyword>
<evidence type="ECO:0000256" key="2">
    <source>
        <dbReference type="ARBA" id="ARBA00009749"/>
    </source>
</evidence>
<dbReference type="InterPro" id="IPR036739">
    <property type="entry name" value="SLC41_membr_dom_sf"/>
</dbReference>
<name>A0A517R4K0_9PLAN</name>
<dbReference type="GO" id="GO:0046872">
    <property type="term" value="F:metal ion binding"/>
    <property type="evidence" value="ECO:0007669"/>
    <property type="project" value="UniProtKB-KW"/>
</dbReference>
<comment type="caution">
    <text evidence="9">Lacks conserved residue(s) required for the propagation of feature annotation.</text>
</comment>
<feature type="transmembrane region" description="Helical" evidence="9">
    <location>
        <begin position="279"/>
        <end position="299"/>
    </location>
</feature>
<feature type="transmembrane region" description="Helical" evidence="9">
    <location>
        <begin position="418"/>
        <end position="441"/>
    </location>
</feature>
<keyword evidence="6 9" id="KW-1133">Transmembrane helix</keyword>
<comment type="subunit">
    <text evidence="9">Homodimer.</text>
</comment>
<gene>
    <name evidence="12" type="primary">mgtE</name>
    <name evidence="12" type="ORF">Pan189_32070</name>
</gene>
<dbReference type="SMART" id="SM00924">
    <property type="entry name" value="MgtE_N"/>
    <property type="match status" value="1"/>
</dbReference>
<dbReference type="InterPro" id="IPR000644">
    <property type="entry name" value="CBS_dom"/>
</dbReference>
<dbReference type="GO" id="GO:0015095">
    <property type="term" value="F:magnesium ion transmembrane transporter activity"/>
    <property type="evidence" value="ECO:0007669"/>
    <property type="project" value="UniProtKB-UniRule"/>
</dbReference>
<dbReference type="InterPro" id="IPR038076">
    <property type="entry name" value="MgtE_N_sf"/>
</dbReference>
<comment type="function">
    <text evidence="9">Acts as a magnesium transporter.</text>
</comment>
<dbReference type="SUPFAM" id="SSF161093">
    <property type="entry name" value="MgtE membrane domain-like"/>
    <property type="match status" value="1"/>
</dbReference>
<reference evidence="12 13" key="1">
    <citation type="submission" date="2019-02" db="EMBL/GenBank/DDBJ databases">
        <title>Deep-cultivation of Planctomycetes and their phenomic and genomic characterization uncovers novel biology.</title>
        <authorList>
            <person name="Wiegand S."/>
            <person name="Jogler M."/>
            <person name="Boedeker C."/>
            <person name="Pinto D."/>
            <person name="Vollmers J."/>
            <person name="Rivas-Marin E."/>
            <person name="Kohn T."/>
            <person name="Peeters S.H."/>
            <person name="Heuer A."/>
            <person name="Rast P."/>
            <person name="Oberbeckmann S."/>
            <person name="Bunk B."/>
            <person name="Jeske O."/>
            <person name="Meyerdierks A."/>
            <person name="Storesund J.E."/>
            <person name="Kallscheuer N."/>
            <person name="Luecker S."/>
            <person name="Lage O.M."/>
            <person name="Pohl T."/>
            <person name="Merkel B.J."/>
            <person name="Hornburger P."/>
            <person name="Mueller R.-W."/>
            <person name="Bruemmer F."/>
            <person name="Labrenz M."/>
            <person name="Spormann A.M."/>
            <person name="Op den Camp H."/>
            <person name="Overmann J."/>
            <person name="Amann R."/>
            <person name="Jetten M.S.M."/>
            <person name="Mascher T."/>
            <person name="Medema M.H."/>
            <person name="Devos D.P."/>
            <person name="Kaster A.-K."/>
            <person name="Ovreas L."/>
            <person name="Rohde M."/>
            <person name="Galperin M.Y."/>
            <person name="Jogler C."/>
        </authorList>
    </citation>
    <scope>NUCLEOTIDE SEQUENCE [LARGE SCALE GENOMIC DNA]</scope>
    <source>
        <strain evidence="12 13">Pan189</strain>
    </source>
</reference>
<dbReference type="Gene3D" id="1.25.60.10">
    <property type="entry name" value="MgtE N-terminal domain-like"/>
    <property type="match status" value="1"/>
</dbReference>
<protein>
    <recommendedName>
        <fullName evidence="9">Magnesium transporter MgtE</fullName>
    </recommendedName>
</protein>
<dbReference type="InterPro" id="IPR006669">
    <property type="entry name" value="MgtE_transporter"/>
</dbReference>
<evidence type="ECO:0000256" key="5">
    <source>
        <dbReference type="ARBA" id="ARBA00022842"/>
    </source>
</evidence>
<feature type="transmembrane region" description="Helical" evidence="9">
    <location>
        <begin position="353"/>
        <end position="374"/>
    </location>
</feature>
<keyword evidence="5 9" id="KW-0460">Magnesium</keyword>
<dbReference type="Proteomes" id="UP000317318">
    <property type="component" value="Chromosome"/>
</dbReference>
<evidence type="ECO:0000313" key="13">
    <source>
        <dbReference type="Proteomes" id="UP000317318"/>
    </source>
</evidence>
<dbReference type="PANTHER" id="PTHR41394">
    <property type="entry name" value="MAGNESIUM TRANSPORTER MGTE"/>
    <property type="match status" value="1"/>
</dbReference>
<comment type="subcellular location">
    <subcellularLocation>
        <location evidence="9">Cell membrane</location>
        <topology evidence="9">Multi-pass membrane protein</topology>
    </subcellularLocation>
    <subcellularLocation>
        <location evidence="1">Membrane</location>
        <topology evidence="1">Multi-pass membrane protein</topology>
    </subcellularLocation>
</comment>
<dbReference type="EMBL" id="CP036268">
    <property type="protein sequence ID" value="QDT38808.1"/>
    <property type="molecule type" value="Genomic_DNA"/>
</dbReference>
<keyword evidence="7 9" id="KW-0472">Membrane</keyword>
<evidence type="ECO:0000259" key="11">
    <source>
        <dbReference type="PROSITE" id="PS51371"/>
    </source>
</evidence>
<feature type="transmembrane region" description="Helical" evidence="9">
    <location>
        <begin position="381"/>
        <end position="406"/>
    </location>
</feature>
<evidence type="ECO:0000256" key="7">
    <source>
        <dbReference type="ARBA" id="ARBA00023136"/>
    </source>
</evidence>
<feature type="domain" description="CBS" evidence="11">
    <location>
        <begin position="131"/>
        <end position="196"/>
    </location>
</feature>
<evidence type="ECO:0000256" key="10">
    <source>
        <dbReference type="SAM" id="MobiDB-lite"/>
    </source>
</evidence>
<accession>A0A517R4K0</accession>
<dbReference type="NCBIfam" id="TIGR00400">
    <property type="entry name" value="mgtE"/>
    <property type="match status" value="1"/>
</dbReference>
<proteinExistence type="inferred from homology"/>
<evidence type="ECO:0000256" key="4">
    <source>
        <dbReference type="ARBA" id="ARBA00022692"/>
    </source>
</evidence>
<dbReference type="SUPFAM" id="SSF54631">
    <property type="entry name" value="CBS-domain pair"/>
    <property type="match status" value="1"/>
</dbReference>
<dbReference type="InterPro" id="IPR006668">
    <property type="entry name" value="Mg_transptr_MgtE_intracell_dom"/>
</dbReference>
<dbReference type="SMART" id="SM00116">
    <property type="entry name" value="CBS"/>
    <property type="match status" value="2"/>
</dbReference>
<evidence type="ECO:0000256" key="1">
    <source>
        <dbReference type="ARBA" id="ARBA00004141"/>
    </source>
</evidence>
<keyword evidence="9" id="KW-0479">Metal-binding</keyword>